<dbReference type="Proteomes" id="UP001392318">
    <property type="component" value="Unassembled WGS sequence"/>
</dbReference>
<keyword evidence="2" id="KW-1185">Reference proteome</keyword>
<protein>
    <submittedName>
        <fullName evidence="1">Uncharacterized protein</fullName>
    </submittedName>
</protein>
<organism evidence="1 2">
    <name type="scientific">Paraburkholderia unamae</name>
    <dbReference type="NCBI Taxonomy" id="219649"/>
    <lineage>
        <taxon>Bacteria</taxon>
        <taxon>Pseudomonadati</taxon>
        <taxon>Pseudomonadota</taxon>
        <taxon>Betaproteobacteria</taxon>
        <taxon>Burkholderiales</taxon>
        <taxon>Burkholderiaceae</taxon>
        <taxon>Paraburkholderia</taxon>
    </lineage>
</organism>
<gene>
    <name evidence="1" type="ORF">VSR83_38855</name>
</gene>
<accession>A0ACC6RWF7</accession>
<comment type="caution">
    <text evidence="1">The sequence shown here is derived from an EMBL/GenBank/DDBJ whole genome shotgun (WGS) entry which is preliminary data.</text>
</comment>
<dbReference type="EMBL" id="JAYMRU010000050">
    <property type="protein sequence ID" value="MEM5405889.1"/>
    <property type="molecule type" value="Genomic_DNA"/>
</dbReference>
<evidence type="ECO:0000313" key="2">
    <source>
        <dbReference type="Proteomes" id="UP001392318"/>
    </source>
</evidence>
<proteinExistence type="predicted"/>
<sequence length="66" mass="6908">MPQNRLELRTVAELQAHIVGLSGGLVTFDGDLASGKTTLAREIAKTLGVPALDLDAFLTRGQGGVF</sequence>
<name>A0ACC6RWF7_9BURK</name>
<evidence type="ECO:0000313" key="1">
    <source>
        <dbReference type="EMBL" id="MEM5405889.1"/>
    </source>
</evidence>
<reference evidence="1" key="1">
    <citation type="submission" date="2024-01" db="EMBL/GenBank/DDBJ databases">
        <title>The diversity of rhizobia nodulating Mimosa spp. in eleven states of Brazil covering several biomes is determined by host plant, location, and edaphic factors.</title>
        <authorList>
            <person name="Rouws L."/>
            <person name="Barauna A."/>
            <person name="Beukes C."/>
            <person name="De Faria S.M."/>
            <person name="Gross E."/>
            <person name="Dos Reis Junior F.B."/>
            <person name="Simon M."/>
            <person name="Maluk M."/>
            <person name="Odee D.W."/>
            <person name="Kenicer G."/>
            <person name="Young J.P.W."/>
            <person name="Reis V.M."/>
            <person name="Zilli J."/>
            <person name="James E.K."/>
        </authorList>
    </citation>
    <scope>NUCLEOTIDE SEQUENCE</scope>
    <source>
        <strain evidence="1">JPY452</strain>
    </source>
</reference>